<sequence length="199" mass="21433">MTTLQMHDVTQDPLRTKLPSCPTVDSSLLKVVAHRSPCDAALVAGLALLESADRAAAAIPPLRSKRPRSLTAECNAATPILKKKSLSFTSATTFVFPVAYGGSAIPETAGPPIGLATHHVTSSTIDLSSISPRRRYERTGVHRFSHLERVRLLKAAKYTGRDIACFCSEAMDIRSSREETQEDWYRANKDAAADVGGAA</sequence>
<accession>A0A485LC78</accession>
<proteinExistence type="predicted"/>
<dbReference type="EMBL" id="VJMH01006306">
    <property type="protein sequence ID" value="KAF0690815.1"/>
    <property type="molecule type" value="Genomic_DNA"/>
</dbReference>
<dbReference type="AlphaFoldDB" id="A0A485LC78"/>
<name>A0A485LC78_9STRA</name>
<dbReference type="EMBL" id="CAADRA010006327">
    <property type="protein sequence ID" value="VFT94574.1"/>
    <property type="molecule type" value="Genomic_DNA"/>
</dbReference>
<evidence type="ECO:0000313" key="2">
    <source>
        <dbReference type="EMBL" id="VFT94574.1"/>
    </source>
</evidence>
<protein>
    <submittedName>
        <fullName evidence="2">Aste57867_17831 protein</fullName>
    </submittedName>
</protein>
<dbReference type="Proteomes" id="UP000332933">
    <property type="component" value="Unassembled WGS sequence"/>
</dbReference>
<dbReference type="OrthoDB" id="10467322at2759"/>
<evidence type="ECO:0000313" key="1">
    <source>
        <dbReference type="EMBL" id="KAF0690815.1"/>
    </source>
</evidence>
<organism evidence="2 3">
    <name type="scientific">Aphanomyces stellatus</name>
    <dbReference type="NCBI Taxonomy" id="120398"/>
    <lineage>
        <taxon>Eukaryota</taxon>
        <taxon>Sar</taxon>
        <taxon>Stramenopiles</taxon>
        <taxon>Oomycota</taxon>
        <taxon>Saprolegniomycetes</taxon>
        <taxon>Saprolegniales</taxon>
        <taxon>Verrucalvaceae</taxon>
        <taxon>Aphanomyces</taxon>
    </lineage>
</organism>
<keyword evidence="3" id="KW-1185">Reference proteome</keyword>
<gene>
    <name evidence="2" type="primary">Aste57867_17831</name>
    <name evidence="1" type="ORF">As57867_017770</name>
    <name evidence="2" type="ORF">ASTE57867_17831</name>
</gene>
<reference evidence="2 3" key="1">
    <citation type="submission" date="2019-03" db="EMBL/GenBank/DDBJ databases">
        <authorList>
            <person name="Gaulin E."/>
            <person name="Dumas B."/>
        </authorList>
    </citation>
    <scope>NUCLEOTIDE SEQUENCE [LARGE SCALE GENOMIC DNA]</scope>
    <source>
        <strain evidence="2">CBS 568.67</strain>
    </source>
</reference>
<evidence type="ECO:0000313" key="3">
    <source>
        <dbReference type="Proteomes" id="UP000332933"/>
    </source>
</evidence>
<reference evidence="1" key="2">
    <citation type="submission" date="2019-06" db="EMBL/GenBank/DDBJ databases">
        <title>Genomics analysis of Aphanomyces spp. identifies a new class of oomycete effector associated with host adaptation.</title>
        <authorList>
            <person name="Gaulin E."/>
        </authorList>
    </citation>
    <scope>NUCLEOTIDE SEQUENCE</scope>
    <source>
        <strain evidence="1">CBS 578.67</strain>
    </source>
</reference>